<sequence length="449" mass="49399">MPLSSLPLVPGAAVATAAQLLWTPSLRIAALAWSCSAWAKISFLDRRMSWAAPAHLTDRERRRLSAYHLLVAIFIMRVVKPALSSQRVSVARHGWRAALLLALAVVLDEYVQWAMVRRFEHARTRFVCVGRPAPLDKTDDDCFVCQGVGLGDWQPRSSHARHTHTAAATAATGAPHADTINTPAHVFATENVESMPEEKTANSKQMPVAPVRVTTAYATAYDGAELDAERRHSHLHGKPQLQKDDDVGGCEHAQCGLAGNDDDDDDRLESFCMVSDHVAHRACMRAWWLSQHYRQVAGGQAQAREIDPMVASMTRQRDASATVFGGVRRVPHPPTHTTRCPCCRRRLKFAVRLSRNDPTEVLLNGRVSVLSWAKLYVRSVQWRDNARSFVRHLFSADTLKRSGVTAGFGLATFLLGMIGAASADAPISIGASAVHALTTSANTRAFRYY</sequence>
<organism evidence="1 2">
    <name type="scientific">Thamnocephalis sphaerospora</name>
    <dbReference type="NCBI Taxonomy" id="78915"/>
    <lineage>
        <taxon>Eukaryota</taxon>
        <taxon>Fungi</taxon>
        <taxon>Fungi incertae sedis</taxon>
        <taxon>Zoopagomycota</taxon>
        <taxon>Zoopagomycotina</taxon>
        <taxon>Zoopagomycetes</taxon>
        <taxon>Zoopagales</taxon>
        <taxon>Sigmoideomycetaceae</taxon>
        <taxon>Thamnocephalis</taxon>
    </lineage>
</organism>
<accession>A0A4P9XLA4</accession>
<keyword evidence="2" id="KW-1185">Reference proteome</keyword>
<evidence type="ECO:0000313" key="1">
    <source>
        <dbReference type="EMBL" id="RKP06638.1"/>
    </source>
</evidence>
<dbReference type="EMBL" id="KZ992846">
    <property type="protein sequence ID" value="RKP06638.1"/>
    <property type="molecule type" value="Genomic_DNA"/>
</dbReference>
<proteinExistence type="predicted"/>
<dbReference type="Proteomes" id="UP000271241">
    <property type="component" value="Unassembled WGS sequence"/>
</dbReference>
<protein>
    <submittedName>
        <fullName evidence="1">Uncharacterized protein</fullName>
    </submittedName>
</protein>
<dbReference type="AlphaFoldDB" id="A0A4P9XLA4"/>
<gene>
    <name evidence="1" type="ORF">THASP1DRAFT_31555</name>
</gene>
<name>A0A4P9XLA4_9FUNG</name>
<reference evidence="2" key="1">
    <citation type="journal article" date="2018" name="Nat. Microbiol.">
        <title>Leveraging single-cell genomics to expand the fungal tree of life.</title>
        <authorList>
            <person name="Ahrendt S.R."/>
            <person name="Quandt C.A."/>
            <person name="Ciobanu D."/>
            <person name="Clum A."/>
            <person name="Salamov A."/>
            <person name="Andreopoulos B."/>
            <person name="Cheng J.F."/>
            <person name="Woyke T."/>
            <person name="Pelin A."/>
            <person name="Henrissat B."/>
            <person name="Reynolds N.K."/>
            <person name="Benny G.L."/>
            <person name="Smith M.E."/>
            <person name="James T.Y."/>
            <person name="Grigoriev I.V."/>
        </authorList>
    </citation>
    <scope>NUCLEOTIDE SEQUENCE [LARGE SCALE GENOMIC DNA]</scope>
    <source>
        <strain evidence="2">RSA 1356</strain>
    </source>
</reference>
<dbReference type="OrthoDB" id="2384862at2759"/>
<evidence type="ECO:0000313" key="2">
    <source>
        <dbReference type="Proteomes" id="UP000271241"/>
    </source>
</evidence>